<feature type="binding site" evidence="8">
    <location>
        <position position="239"/>
    </location>
    <ligand>
        <name>NADP(+)</name>
        <dbReference type="ChEBI" id="CHEBI:58349"/>
    </ligand>
</feature>
<evidence type="ECO:0000256" key="4">
    <source>
        <dbReference type="ARBA" id="ARBA00022857"/>
    </source>
</evidence>
<dbReference type="Pfam" id="PF01488">
    <property type="entry name" value="Shikimate_DH"/>
    <property type="match status" value="1"/>
</dbReference>
<evidence type="ECO:0000256" key="7">
    <source>
        <dbReference type="ARBA" id="ARBA00049442"/>
    </source>
</evidence>
<comment type="catalytic activity">
    <reaction evidence="7 8">
        <text>shikimate + NADP(+) = 3-dehydroshikimate + NADPH + H(+)</text>
        <dbReference type="Rhea" id="RHEA:17737"/>
        <dbReference type="ChEBI" id="CHEBI:15378"/>
        <dbReference type="ChEBI" id="CHEBI:16630"/>
        <dbReference type="ChEBI" id="CHEBI:36208"/>
        <dbReference type="ChEBI" id="CHEBI:57783"/>
        <dbReference type="ChEBI" id="CHEBI:58349"/>
        <dbReference type="EC" id="1.1.1.25"/>
    </reaction>
</comment>
<evidence type="ECO:0000256" key="3">
    <source>
        <dbReference type="ARBA" id="ARBA00022605"/>
    </source>
</evidence>
<feature type="binding site" evidence="8">
    <location>
        <position position="61"/>
    </location>
    <ligand>
        <name>shikimate</name>
        <dbReference type="ChEBI" id="CHEBI:36208"/>
    </ligand>
</feature>
<sequence>MDKYAVFGNPIKHSKSPAIHAQFAQQCQQQLEYEAILAPEDAFVQTASRFFAEGGDGANVTLPFKEQAFTFANMLTERAKLAGAVNTLIKQKDGTIKGDNTDGEGLVRDLINHQAKLDGATILLIGAGGAAKGCIYPLFQAGVKQIIVANRTEAKAMQLAEQFAAYGDIKGCGLKNTPDMGFDIVINSTSSSITGDVPSVSPAVFTSCLIAYDMFYSDKQTSFLNWAAKHNQQTQLIDGIGMLVEQAAEAFYQWRGVRPDTSETFKLIRG</sequence>
<evidence type="ECO:0000313" key="12">
    <source>
        <dbReference type="EMBL" id="PCK30233.1"/>
    </source>
</evidence>
<dbReference type="HAMAP" id="MF_00222">
    <property type="entry name" value="Shikimate_DH_AroE"/>
    <property type="match status" value="1"/>
</dbReference>
<dbReference type="PANTHER" id="PTHR21089">
    <property type="entry name" value="SHIKIMATE DEHYDROGENASE"/>
    <property type="match status" value="1"/>
</dbReference>
<keyword evidence="5 8" id="KW-0560">Oxidoreductase</keyword>
<reference evidence="13" key="1">
    <citation type="journal article" date="2019" name="Genome Announc.">
        <title>Draft Genome Sequence of Pseudoalteromonas piscicida Strain 36Y ROTHPW, an Hypersaline Seawater Isolate from the South Coast of Sonora, Mexico.</title>
        <authorList>
            <person name="Sanchez-Diaz R."/>
            <person name="Molina-Garza Z.J."/>
            <person name="Cruz-Suarez L.E."/>
            <person name="Selvin J."/>
            <person name="Kiran G.S."/>
            <person name="Ibarra-Gamez J.C."/>
            <person name="Gomez-Gil B."/>
            <person name="Galaviz-Silva L."/>
        </authorList>
    </citation>
    <scope>NUCLEOTIDE SEQUENCE [LARGE SCALE GENOMIC DNA]</scope>
    <source>
        <strain evidence="13">36Y_RITHPW</strain>
    </source>
</reference>
<dbReference type="Proteomes" id="UP000228621">
    <property type="component" value="Unassembled WGS sequence"/>
</dbReference>
<dbReference type="InterPro" id="IPR011342">
    <property type="entry name" value="Shikimate_DH"/>
</dbReference>
<evidence type="ECO:0000313" key="13">
    <source>
        <dbReference type="Proteomes" id="UP000228621"/>
    </source>
</evidence>
<dbReference type="InterPro" id="IPR036291">
    <property type="entry name" value="NAD(P)-bd_dom_sf"/>
</dbReference>
<dbReference type="Gene3D" id="3.40.50.10860">
    <property type="entry name" value="Leucine Dehydrogenase, chain A, domain 1"/>
    <property type="match status" value="1"/>
</dbReference>
<feature type="binding site" evidence="8">
    <location>
        <begin position="150"/>
        <end position="155"/>
    </location>
    <ligand>
        <name>NADP(+)</name>
        <dbReference type="ChEBI" id="CHEBI:58349"/>
    </ligand>
</feature>
<dbReference type="AlphaFoldDB" id="A0A2A5JLA0"/>
<evidence type="ECO:0000256" key="2">
    <source>
        <dbReference type="ARBA" id="ARBA00012962"/>
    </source>
</evidence>
<feature type="binding site" evidence="8">
    <location>
        <begin position="14"/>
        <end position="16"/>
    </location>
    <ligand>
        <name>shikimate</name>
        <dbReference type="ChEBI" id="CHEBI:36208"/>
    </ligand>
</feature>
<accession>A0A2A5JLA0</accession>
<dbReference type="GO" id="GO:0009073">
    <property type="term" value="P:aromatic amino acid family biosynthetic process"/>
    <property type="evidence" value="ECO:0007669"/>
    <property type="project" value="UniProtKB-KW"/>
</dbReference>
<dbReference type="GO" id="GO:0008652">
    <property type="term" value="P:amino acid biosynthetic process"/>
    <property type="evidence" value="ECO:0007669"/>
    <property type="project" value="UniProtKB-KW"/>
</dbReference>
<dbReference type="EMBL" id="NKHF01000089">
    <property type="protein sequence ID" value="PCK30233.1"/>
    <property type="molecule type" value="Genomic_DNA"/>
</dbReference>
<feature type="domain" description="Quinate/shikimate 5-dehydrogenase/glutamyl-tRNA reductase" evidence="9">
    <location>
        <begin position="116"/>
        <end position="192"/>
    </location>
</feature>
<dbReference type="NCBIfam" id="NF001310">
    <property type="entry name" value="PRK00258.1-2"/>
    <property type="match status" value="1"/>
</dbReference>
<evidence type="ECO:0000259" key="9">
    <source>
        <dbReference type="Pfam" id="PF01488"/>
    </source>
</evidence>
<evidence type="ECO:0000256" key="5">
    <source>
        <dbReference type="ARBA" id="ARBA00023002"/>
    </source>
</evidence>
<dbReference type="InterPro" id="IPR046346">
    <property type="entry name" value="Aminoacid_DH-like_N_sf"/>
</dbReference>
<feature type="binding site" evidence="8">
    <location>
        <position position="86"/>
    </location>
    <ligand>
        <name>shikimate</name>
        <dbReference type="ChEBI" id="CHEBI:36208"/>
    </ligand>
</feature>
<gene>
    <name evidence="8" type="primary">aroE</name>
    <name evidence="12" type="ORF">CEX98_18155</name>
</gene>
<dbReference type="GO" id="GO:0005829">
    <property type="term" value="C:cytosol"/>
    <property type="evidence" value="ECO:0007669"/>
    <property type="project" value="TreeGrafter"/>
</dbReference>
<dbReference type="FunFam" id="3.40.50.10860:FF:000006">
    <property type="entry name" value="Shikimate dehydrogenase (NADP(+))"/>
    <property type="match status" value="1"/>
</dbReference>
<dbReference type="PANTHER" id="PTHR21089:SF1">
    <property type="entry name" value="BIFUNCTIONAL 3-DEHYDROQUINATE DEHYDRATASE_SHIKIMATE DEHYDROGENASE, CHLOROPLASTIC"/>
    <property type="match status" value="1"/>
</dbReference>
<dbReference type="GO" id="GO:0004764">
    <property type="term" value="F:shikimate 3-dehydrogenase (NADP+) activity"/>
    <property type="evidence" value="ECO:0007669"/>
    <property type="project" value="UniProtKB-UniRule"/>
</dbReference>
<dbReference type="SUPFAM" id="SSF53223">
    <property type="entry name" value="Aminoacid dehydrogenase-like, N-terminal domain"/>
    <property type="match status" value="1"/>
</dbReference>
<proteinExistence type="inferred from homology"/>
<dbReference type="GO" id="GO:0019632">
    <property type="term" value="P:shikimate metabolic process"/>
    <property type="evidence" value="ECO:0007669"/>
    <property type="project" value="InterPro"/>
</dbReference>
<keyword evidence="6 8" id="KW-0057">Aromatic amino acid biosynthesis</keyword>
<feature type="active site" description="Proton acceptor" evidence="8">
    <location>
        <position position="65"/>
    </location>
</feature>
<keyword evidence="3 8" id="KW-0028">Amino-acid biosynthesis</keyword>
<evidence type="ECO:0000256" key="6">
    <source>
        <dbReference type="ARBA" id="ARBA00023141"/>
    </source>
</evidence>
<dbReference type="OrthoDB" id="9776868at2"/>
<feature type="binding site" evidence="8">
    <location>
        <begin position="126"/>
        <end position="130"/>
    </location>
    <ligand>
        <name>NADP(+)</name>
        <dbReference type="ChEBI" id="CHEBI:58349"/>
    </ligand>
</feature>
<evidence type="ECO:0000259" key="10">
    <source>
        <dbReference type="Pfam" id="PF08501"/>
    </source>
</evidence>
<dbReference type="GO" id="GO:0050661">
    <property type="term" value="F:NADP binding"/>
    <property type="evidence" value="ECO:0007669"/>
    <property type="project" value="InterPro"/>
</dbReference>
<comment type="subunit">
    <text evidence="8">Homodimer.</text>
</comment>
<feature type="binding site" evidence="8">
    <location>
        <position position="77"/>
    </location>
    <ligand>
        <name>NADP(+)</name>
        <dbReference type="ChEBI" id="CHEBI:58349"/>
    </ligand>
</feature>
<dbReference type="InterPro" id="IPR041121">
    <property type="entry name" value="SDH_C"/>
</dbReference>
<feature type="binding site" evidence="8">
    <location>
        <position position="102"/>
    </location>
    <ligand>
        <name>shikimate</name>
        <dbReference type="ChEBI" id="CHEBI:36208"/>
    </ligand>
</feature>
<comment type="similarity">
    <text evidence="8">Belongs to the shikimate dehydrogenase family.</text>
</comment>
<protein>
    <recommendedName>
        <fullName evidence="2 8">Shikimate dehydrogenase (NADP(+))</fullName>
        <shortName evidence="8">SDH</shortName>
        <ecNumber evidence="2 8">1.1.1.25</ecNumber>
    </recommendedName>
</protein>
<dbReference type="Pfam" id="PF18317">
    <property type="entry name" value="SDH_C"/>
    <property type="match status" value="1"/>
</dbReference>
<comment type="pathway">
    <text evidence="1 8">Metabolic intermediate biosynthesis; chorismate biosynthesis; chorismate from D-erythrose 4-phosphate and phosphoenolpyruvate: step 4/7.</text>
</comment>
<dbReference type="UniPathway" id="UPA00053">
    <property type="reaction ID" value="UER00087"/>
</dbReference>
<organism evidence="12 13">
    <name type="scientific">Pseudoalteromonas piscicida</name>
    <dbReference type="NCBI Taxonomy" id="43662"/>
    <lineage>
        <taxon>Bacteria</taxon>
        <taxon>Pseudomonadati</taxon>
        <taxon>Pseudomonadota</taxon>
        <taxon>Gammaproteobacteria</taxon>
        <taxon>Alteromonadales</taxon>
        <taxon>Pseudoalteromonadaceae</taxon>
        <taxon>Pseudoalteromonas</taxon>
    </lineage>
</organism>
<dbReference type="Pfam" id="PF08501">
    <property type="entry name" value="Shikimate_dh_N"/>
    <property type="match status" value="1"/>
</dbReference>
<evidence type="ECO:0000259" key="11">
    <source>
        <dbReference type="Pfam" id="PF18317"/>
    </source>
</evidence>
<dbReference type="SUPFAM" id="SSF51735">
    <property type="entry name" value="NAD(P)-binding Rossmann-fold domains"/>
    <property type="match status" value="1"/>
</dbReference>
<dbReference type="InterPro" id="IPR006151">
    <property type="entry name" value="Shikm_DH/Glu-tRNA_Rdtase"/>
</dbReference>
<dbReference type="InterPro" id="IPR022893">
    <property type="entry name" value="Shikimate_DH_fam"/>
</dbReference>
<name>A0A2A5JLA0_PSEO7</name>
<feature type="domain" description="SDH C-terminal" evidence="11">
    <location>
        <begin position="239"/>
        <end position="262"/>
    </location>
</feature>
<feature type="binding site" evidence="8">
    <location>
        <position position="216"/>
    </location>
    <ligand>
        <name>shikimate</name>
        <dbReference type="ChEBI" id="CHEBI:36208"/>
    </ligand>
</feature>
<keyword evidence="4 8" id="KW-0521">NADP</keyword>
<feature type="domain" description="Shikimate dehydrogenase substrate binding N-terminal" evidence="10">
    <location>
        <begin position="6"/>
        <end position="88"/>
    </location>
</feature>
<feature type="binding site" evidence="8">
    <location>
        <position position="246"/>
    </location>
    <ligand>
        <name>shikimate</name>
        <dbReference type="ChEBI" id="CHEBI:36208"/>
    </ligand>
</feature>
<dbReference type="CDD" id="cd01065">
    <property type="entry name" value="NAD_bind_Shikimate_DH"/>
    <property type="match status" value="1"/>
</dbReference>
<dbReference type="Gene3D" id="3.40.50.720">
    <property type="entry name" value="NAD(P)-binding Rossmann-like Domain"/>
    <property type="match status" value="1"/>
</dbReference>
<dbReference type="NCBIfam" id="TIGR00507">
    <property type="entry name" value="aroE"/>
    <property type="match status" value="1"/>
</dbReference>
<evidence type="ECO:0000256" key="1">
    <source>
        <dbReference type="ARBA" id="ARBA00004871"/>
    </source>
</evidence>
<dbReference type="RefSeq" id="WP_099643438.1">
    <property type="nucleotide sequence ID" value="NZ_NKHF01000089.1"/>
</dbReference>
<dbReference type="InterPro" id="IPR013708">
    <property type="entry name" value="Shikimate_DH-bd_N"/>
</dbReference>
<comment type="caution">
    <text evidence="12">The sequence shown here is derived from an EMBL/GenBank/DDBJ whole genome shotgun (WGS) entry which is preliminary data.</text>
</comment>
<dbReference type="GO" id="GO:0009423">
    <property type="term" value="P:chorismate biosynthetic process"/>
    <property type="evidence" value="ECO:0007669"/>
    <property type="project" value="UniProtKB-UniRule"/>
</dbReference>
<evidence type="ECO:0000256" key="8">
    <source>
        <dbReference type="HAMAP-Rule" id="MF_00222"/>
    </source>
</evidence>
<keyword evidence="13" id="KW-1185">Reference proteome</keyword>
<feature type="binding site" evidence="8">
    <location>
        <position position="214"/>
    </location>
    <ligand>
        <name>NADP(+)</name>
        <dbReference type="ChEBI" id="CHEBI:58349"/>
    </ligand>
</feature>
<comment type="function">
    <text evidence="8">Involved in the biosynthesis of the chorismate, which leads to the biosynthesis of aromatic amino acids. Catalyzes the reversible NADPH linked reduction of 3-dehydroshikimate (DHSA) to yield shikimate (SA).</text>
</comment>
<dbReference type="EC" id="1.1.1.25" evidence="2 8"/>